<dbReference type="RefSeq" id="WP_153421185.1">
    <property type="nucleotide sequence ID" value="NZ_WFLM01000005.1"/>
</dbReference>
<dbReference type="EMBL" id="WFLM01000005">
    <property type="protein sequence ID" value="KAB8036770.1"/>
    <property type="molecule type" value="Genomic_DNA"/>
</dbReference>
<feature type="chain" id="PRO_5027098209" description="Outer membrane beta-barrel protein" evidence="1">
    <location>
        <begin position="32"/>
        <end position="267"/>
    </location>
</feature>
<keyword evidence="1" id="KW-0732">Signal</keyword>
<evidence type="ECO:0000313" key="3">
    <source>
        <dbReference type="Proteomes" id="UP000437748"/>
    </source>
</evidence>
<dbReference type="OrthoDB" id="5294497at2"/>
<dbReference type="Pfam" id="PF20230">
    <property type="entry name" value="DUF6588"/>
    <property type="match status" value="1"/>
</dbReference>
<sequence length="267" mass="28900">MQFYYRIKKYSHIIKSFFGITSIAILTNANADTNMNFNFTSQISDDDYKTLAKTIINPTRFQFMSSPTPSAGKIVPLGISLGGGLSYLSIPQSTIDIINKYTDSANNFPSTVLIPRFIGKVGVPFGIDFAVNYAKIPQSSIELYGLAAQYVYANPKVVPITLAVRGGYTQISGFSPMSANSSNAELLLGIPLPIIKPYVGVGNNWSNANTSISLTGTLSNQTLSKSANWSETYAIIGVQAIALIGLDFEAQISSFQTIYNAKLSIEI</sequence>
<protein>
    <recommendedName>
        <fullName evidence="4">Outer membrane beta-barrel protein</fullName>
    </recommendedName>
</protein>
<name>A0A6N6VR50_9BACT</name>
<proteinExistence type="predicted"/>
<keyword evidence="3" id="KW-1185">Reference proteome</keyword>
<dbReference type="AlphaFoldDB" id="A0A6N6VR50"/>
<organism evidence="2 3">
    <name type="scientific">Silvanigrella paludirubra</name>
    <dbReference type="NCBI Taxonomy" id="2499159"/>
    <lineage>
        <taxon>Bacteria</taxon>
        <taxon>Pseudomonadati</taxon>
        <taxon>Bdellovibrionota</taxon>
        <taxon>Oligoflexia</taxon>
        <taxon>Silvanigrellales</taxon>
        <taxon>Silvanigrellaceae</taxon>
        <taxon>Silvanigrella</taxon>
    </lineage>
</organism>
<dbReference type="InterPro" id="IPR046495">
    <property type="entry name" value="DUF6588"/>
</dbReference>
<evidence type="ECO:0000313" key="2">
    <source>
        <dbReference type="EMBL" id="KAB8036770.1"/>
    </source>
</evidence>
<comment type="caution">
    <text evidence="2">The sequence shown here is derived from an EMBL/GenBank/DDBJ whole genome shotgun (WGS) entry which is preliminary data.</text>
</comment>
<evidence type="ECO:0008006" key="4">
    <source>
        <dbReference type="Google" id="ProtNLM"/>
    </source>
</evidence>
<reference evidence="2 3" key="1">
    <citation type="submission" date="2019-10" db="EMBL/GenBank/DDBJ databases">
        <title>New species of Slilvanegrellaceae.</title>
        <authorList>
            <person name="Pitt A."/>
            <person name="Hahn M.W."/>
        </authorList>
    </citation>
    <scope>NUCLEOTIDE SEQUENCE [LARGE SCALE GENOMIC DNA]</scope>
    <source>
        <strain evidence="2 3">SP-Ram-0.45-NSY-1</strain>
    </source>
</reference>
<feature type="signal peptide" evidence="1">
    <location>
        <begin position="1"/>
        <end position="31"/>
    </location>
</feature>
<gene>
    <name evidence="2" type="ORF">GCL60_13075</name>
</gene>
<evidence type="ECO:0000256" key="1">
    <source>
        <dbReference type="SAM" id="SignalP"/>
    </source>
</evidence>
<accession>A0A6N6VR50</accession>
<dbReference type="Proteomes" id="UP000437748">
    <property type="component" value="Unassembled WGS sequence"/>
</dbReference>